<evidence type="ECO:0000259" key="8">
    <source>
        <dbReference type="SMART" id="SM00560"/>
    </source>
</evidence>
<dbReference type="InterPro" id="IPR001362">
    <property type="entry name" value="Glyco_hydro_32"/>
</dbReference>
<keyword evidence="4 7" id="KW-0378">Hydrolase</keyword>
<dbReference type="SUPFAM" id="SSF49899">
    <property type="entry name" value="Concanavalin A-like lectins/glucanases"/>
    <property type="match status" value="2"/>
</dbReference>
<dbReference type="SMART" id="SM00640">
    <property type="entry name" value="Glyco_32"/>
    <property type="match status" value="1"/>
</dbReference>
<evidence type="ECO:0000313" key="10">
    <source>
        <dbReference type="Proteomes" id="UP001597497"/>
    </source>
</evidence>
<dbReference type="SUPFAM" id="SSF75005">
    <property type="entry name" value="Arabinanase/levansucrase/invertase"/>
    <property type="match status" value="1"/>
</dbReference>
<feature type="domain" description="LamG-like jellyroll fold" evidence="8">
    <location>
        <begin position="81"/>
        <end position="230"/>
    </location>
</feature>
<dbReference type="InterPro" id="IPR013320">
    <property type="entry name" value="ConA-like_dom_sf"/>
</dbReference>
<comment type="caution">
    <text evidence="9">The sequence shown here is derived from an EMBL/GenBank/DDBJ whole genome shotgun (WGS) entry which is preliminary data.</text>
</comment>
<dbReference type="SMART" id="SM00560">
    <property type="entry name" value="LamGL"/>
    <property type="match status" value="1"/>
</dbReference>
<name>A0ABW5RD75_9BACL</name>
<protein>
    <recommendedName>
        <fullName evidence="2">beta-fructofuranosidase</fullName>
        <ecNumber evidence="2">3.2.1.26</ecNumber>
    </recommendedName>
</protein>
<dbReference type="InterPro" id="IPR013189">
    <property type="entry name" value="Glyco_hydro_32_C"/>
</dbReference>
<accession>A0ABW5RD75</accession>
<dbReference type="Gene3D" id="2.60.120.200">
    <property type="match status" value="1"/>
</dbReference>
<keyword evidence="5" id="KW-1015">Disulfide bond</keyword>
<reference evidence="10" key="1">
    <citation type="journal article" date="2019" name="Int. J. Syst. Evol. Microbiol.">
        <title>The Global Catalogue of Microorganisms (GCM) 10K type strain sequencing project: providing services to taxonomists for standard genome sequencing and annotation.</title>
        <authorList>
            <consortium name="The Broad Institute Genomics Platform"/>
            <consortium name="The Broad Institute Genome Sequencing Center for Infectious Disease"/>
            <person name="Wu L."/>
            <person name="Ma J."/>
        </authorList>
    </citation>
    <scope>NUCLEOTIDE SEQUENCE [LARGE SCALE GENOMIC DNA]</scope>
    <source>
        <strain evidence="10">KCTC 33676</strain>
    </source>
</reference>
<keyword evidence="10" id="KW-1185">Reference proteome</keyword>
<dbReference type="PANTHER" id="PTHR43101:SF1">
    <property type="entry name" value="BETA-FRUCTOSIDASE"/>
    <property type="match status" value="1"/>
</dbReference>
<dbReference type="RefSeq" id="WP_379930128.1">
    <property type="nucleotide sequence ID" value="NZ_JBHUMM010000042.1"/>
</dbReference>
<evidence type="ECO:0000256" key="2">
    <source>
        <dbReference type="ARBA" id="ARBA00012758"/>
    </source>
</evidence>
<dbReference type="InterPro" id="IPR013148">
    <property type="entry name" value="Glyco_hydro_32_N"/>
</dbReference>
<evidence type="ECO:0000256" key="5">
    <source>
        <dbReference type="ARBA" id="ARBA00023157"/>
    </source>
</evidence>
<dbReference type="Gene3D" id="2.60.120.560">
    <property type="entry name" value="Exo-inulinase, domain 1"/>
    <property type="match status" value="1"/>
</dbReference>
<sequence>MSEKPRALAVAHWSFDESSGRTVLDSISGRHDPVSYIFHEARHKPSTDVERRDGVRGKALLLDGYSTWIEREAGCAPMIAGHCTIEVWIAPRTFGTNNEQGMFPIVEQRDRERNLGYSLGLAQHGEWSFQFGDGSVWQECWSREHRVKPRQWNHLVVTLDPSLGRVSLFLNGELAERFERKPFSFQPAEQVFYIGKSGSGLQVADEQFNLNMVNGLIDELSLYGECLDDGCIHQRFQTVLSECGGQLPVPDLSLNRAVYEGDRHRPVYHLIAPGHWMNEPHGPVYFAGHYHIFYQQNTRGPYWHDIHWGHLVSTDMVHWQDMPFALFPEKDAVDPDGDWSGSACIGPDEVPVLFFTAANETMHPNQMTAVATSTCSEDQDPLLPYWRKHSEPVTIQQDGLTCAEGEVWTGQFRDPFVWKEGNTYYQLVGSGVRKDGAAVGGTALVYSSENLIDWIYQGTLMVGDYPNRPETGQVWELPVLLPLGEDSRGMQKHVFLVNPWYDHVSELNVRYVWYWIGTWKSEQGQFVPDHEQPQLLDVGEHFTGPSGFVDPKGRAVVFSIAQGKRTHQQEHDAGWAHNGGLPVELFLHPDDTLGVRPIDELHSLRSSLVVDLAEVSLQEAREALQAVRGDVMEIRLEVPRAEVEELSLYVRQSPKHEEETRLFYRAEDAHYGIDRTASSLLEQTGKGIQGGVVNLPDETIVMHAYLDKSMIECYLNERKSLTSRVYPTREDAIGMDMHAVFRDRELIVRLQVWQLRSAYEQDQ</sequence>
<dbReference type="EMBL" id="JBHUMM010000042">
    <property type="protein sequence ID" value="MFD2672564.1"/>
    <property type="molecule type" value="Genomic_DNA"/>
</dbReference>
<keyword evidence="3" id="KW-0732">Signal</keyword>
<organism evidence="9 10">
    <name type="scientific">Marinicrinis sediminis</name>
    <dbReference type="NCBI Taxonomy" id="1652465"/>
    <lineage>
        <taxon>Bacteria</taxon>
        <taxon>Bacillati</taxon>
        <taxon>Bacillota</taxon>
        <taxon>Bacilli</taxon>
        <taxon>Bacillales</taxon>
        <taxon>Paenibacillaceae</taxon>
    </lineage>
</organism>
<evidence type="ECO:0000256" key="4">
    <source>
        <dbReference type="ARBA" id="ARBA00022801"/>
    </source>
</evidence>
<evidence type="ECO:0000256" key="6">
    <source>
        <dbReference type="ARBA" id="ARBA00023295"/>
    </source>
</evidence>
<dbReference type="Pfam" id="PF00251">
    <property type="entry name" value="Glyco_hydro_32N"/>
    <property type="match status" value="1"/>
</dbReference>
<evidence type="ECO:0000313" key="9">
    <source>
        <dbReference type="EMBL" id="MFD2672564.1"/>
    </source>
</evidence>
<evidence type="ECO:0000256" key="3">
    <source>
        <dbReference type="ARBA" id="ARBA00022729"/>
    </source>
</evidence>
<evidence type="ECO:0000256" key="7">
    <source>
        <dbReference type="RuleBase" id="RU362110"/>
    </source>
</evidence>
<dbReference type="InterPro" id="IPR051214">
    <property type="entry name" value="GH32_Enzymes"/>
</dbReference>
<evidence type="ECO:0000256" key="1">
    <source>
        <dbReference type="ARBA" id="ARBA00009902"/>
    </source>
</evidence>
<dbReference type="Proteomes" id="UP001597497">
    <property type="component" value="Unassembled WGS sequence"/>
</dbReference>
<dbReference type="Pfam" id="PF08244">
    <property type="entry name" value="Glyco_hydro_32C"/>
    <property type="match status" value="1"/>
</dbReference>
<dbReference type="EC" id="3.2.1.26" evidence="2"/>
<comment type="similarity">
    <text evidence="1 7">Belongs to the glycosyl hydrolase 32 family.</text>
</comment>
<gene>
    <name evidence="9" type="ORF">ACFSUC_13430</name>
</gene>
<keyword evidence="6 7" id="KW-0326">Glycosidase</keyword>
<dbReference type="InterPro" id="IPR006558">
    <property type="entry name" value="LamG-like"/>
</dbReference>
<dbReference type="InterPro" id="IPR023296">
    <property type="entry name" value="Glyco_hydro_beta-prop_sf"/>
</dbReference>
<dbReference type="PANTHER" id="PTHR43101">
    <property type="entry name" value="BETA-FRUCTOSIDASE"/>
    <property type="match status" value="1"/>
</dbReference>
<dbReference type="Gene3D" id="2.115.10.20">
    <property type="entry name" value="Glycosyl hydrolase domain, family 43"/>
    <property type="match status" value="1"/>
</dbReference>
<dbReference type="Pfam" id="PF13385">
    <property type="entry name" value="Laminin_G_3"/>
    <property type="match status" value="1"/>
</dbReference>
<dbReference type="CDD" id="cd08996">
    <property type="entry name" value="GH32_FFase"/>
    <property type="match status" value="1"/>
</dbReference>
<proteinExistence type="inferred from homology"/>